<evidence type="ECO:0000256" key="4">
    <source>
        <dbReference type="ARBA" id="ARBA00004489"/>
    </source>
</evidence>
<dbReference type="GO" id="GO:0012505">
    <property type="term" value="C:endomembrane system"/>
    <property type="evidence" value="ECO:0007669"/>
    <property type="project" value="UniProtKB-ARBA"/>
</dbReference>
<feature type="coiled-coil region" evidence="34">
    <location>
        <begin position="632"/>
        <end position="814"/>
    </location>
</feature>
<evidence type="ECO:0000259" key="36">
    <source>
        <dbReference type="PROSITE" id="PS50067"/>
    </source>
</evidence>
<keyword evidence="19" id="KW-1133">Transmembrane helix</keyword>
<evidence type="ECO:0000256" key="31">
    <source>
        <dbReference type="PROSITE-ProRule" id="PRU00221"/>
    </source>
</evidence>
<dbReference type="InterPro" id="IPR013780">
    <property type="entry name" value="Glyco_hydro_b"/>
</dbReference>
<dbReference type="InterPro" id="IPR019775">
    <property type="entry name" value="WD40_repeat_CS"/>
</dbReference>
<evidence type="ECO:0000259" key="37">
    <source>
        <dbReference type="PROSITE" id="PS51448"/>
    </source>
</evidence>
<protein>
    <recommendedName>
        <fullName evidence="30">Kinesin-like protein KIF21A</fullName>
    </recommendedName>
</protein>
<dbReference type="SMART" id="SM00129">
    <property type="entry name" value="KISc"/>
    <property type="match status" value="1"/>
</dbReference>
<feature type="domain" description="P-type" evidence="37">
    <location>
        <begin position="1659"/>
        <end position="1704"/>
    </location>
</feature>
<dbReference type="PANTHER" id="PTHR47969:SF31">
    <property type="entry name" value="KINESIN FAMILY MEMBER 21A"/>
    <property type="match status" value="1"/>
</dbReference>
<dbReference type="PROSITE" id="PS50067">
    <property type="entry name" value="KINESIN_MOTOR_2"/>
    <property type="match status" value="1"/>
</dbReference>
<evidence type="ECO:0000256" key="1">
    <source>
        <dbReference type="ARBA" id="ARBA00004167"/>
    </source>
</evidence>
<evidence type="ECO:0000256" key="17">
    <source>
        <dbReference type="ARBA" id="ARBA00022840"/>
    </source>
</evidence>
<keyword evidence="20" id="KW-0007">Acetylation</keyword>
<feature type="domain" description="Kinesin motor" evidence="36">
    <location>
        <begin position="9"/>
        <end position="371"/>
    </location>
</feature>
<feature type="compositionally biased region" description="Basic and acidic residues" evidence="35">
    <location>
        <begin position="1225"/>
        <end position="1241"/>
    </location>
</feature>
<dbReference type="InterPro" id="IPR030459">
    <property type="entry name" value="Glyco_hydro_31_CS"/>
</dbReference>
<reference evidence="38 39" key="1">
    <citation type="submission" date="2016-02" db="EMBL/GenBank/DDBJ databases">
        <title>Band-tailed pigeon sequencing and assembly.</title>
        <authorList>
            <person name="Soares A.E."/>
            <person name="Novak B.J."/>
            <person name="Rice E.S."/>
            <person name="O'Connell B."/>
            <person name="Chang D."/>
            <person name="Weber S."/>
            <person name="Shapiro B."/>
        </authorList>
    </citation>
    <scope>NUCLEOTIDE SEQUENCE [LARGE SCALE GENOMIC DNA]</scope>
    <source>
        <strain evidence="38">BTP2013</strain>
        <tissue evidence="38">Blood</tissue>
    </source>
</reference>
<dbReference type="InterPro" id="IPR048395">
    <property type="entry name" value="Glyco_hydro_31_C"/>
</dbReference>
<dbReference type="Gene3D" id="2.130.10.10">
    <property type="entry name" value="YVTN repeat-like/Quinoprotein amine dehydrogenase"/>
    <property type="match status" value="2"/>
</dbReference>
<feature type="region of interest" description="Disordered" evidence="35">
    <location>
        <begin position="1174"/>
        <end position="1264"/>
    </location>
</feature>
<evidence type="ECO:0000313" key="38">
    <source>
        <dbReference type="EMBL" id="OPJ77732.1"/>
    </source>
</evidence>
<evidence type="ECO:0000256" key="2">
    <source>
        <dbReference type="ARBA" id="ARBA00004245"/>
    </source>
</evidence>
<dbReference type="STRING" id="372326.A0A1V4JZU9"/>
<comment type="subcellular location">
    <subcellularLocation>
        <location evidence="4">Cell projection</location>
        <location evidence="4">Axon</location>
    </subcellularLocation>
    <subcellularLocation>
        <location evidence="3">Cell projection</location>
        <location evidence="3">Dendrite</location>
    </subcellularLocation>
    <subcellularLocation>
        <location evidence="6">Cell projection</location>
        <location evidence="6">Growth cone</location>
    </subcellularLocation>
    <subcellularLocation>
        <location evidence="5">Cytoplasm</location>
        <location evidence="5">Cell cortex</location>
    </subcellularLocation>
    <subcellularLocation>
        <location evidence="2">Cytoplasm</location>
        <location evidence="2">Cytoskeleton</location>
    </subcellularLocation>
    <subcellularLocation>
        <location evidence="1">Membrane</location>
        <topology evidence="1">Single-pass membrane protein</topology>
    </subcellularLocation>
</comment>
<dbReference type="InterPro" id="IPR036961">
    <property type="entry name" value="Kinesin_motor_dom_sf"/>
</dbReference>
<dbReference type="GO" id="GO:0090599">
    <property type="term" value="F:alpha-glucosidase activity"/>
    <property type="evidence" value="ECO:0007669"/>
    <property type="project" value="UniProtKB-ARBA"/>
</dbReference>
<dbReference type="Pfam" id="PF23203">
    <property type="entry name" value="KIF21A"/>
    <property type="match status" value="1"/>
</dbReference>
<dbReference type="FunFam" id="3.40.850.10:FF:000011">
    <property type="entry name" value="Kinesin family member 21A"/>
    <property type="match status" value="1"/>
</dbReference>
<dbReference type="SUPFAM" id="SSF57492">
    <property type="entry name" value="Trefoil"/>
    <property type="match status" value="1"/>
</dbReference>
<dbReference type="InterPro" id="IPR056533">
    <property type="entry name" value="KIF21A/B_hel_1"/>
</dbReference>
<feature type="region of interest" description="Disordered" evidence="35">
    <location>
        <begin position="943"/>
        <end position="966"/>
    </location>
</feature>
<dbReference type="GO" id="GO:0030426">
    <property type="term" value="C:growth cone"/>
    <property type="evidence" value="ECO:0007669"/>
    <property type="project" value="UniProtKB-SubCell"/>
</dbReference>
<keyword evidence="39" id="KW-1185">Reference proteome</keyword>
<dbReference type="PROSITE" id="PS00129">
    <property type="entry name" value="GLYCOSYL_HYDROL_F31_1"/>
    <property type="match status" value="1"/>
</dbReference>
<feature type="compositionally biased region" description="Basic residues" evidence="35">
    <location>
        <begin position="944"/>
        <end position="954"/>
    </location>
</feature>
<feature type="repeat" description="WD" evidence="31">
    <location>
        <begin position="1557"/>
        <end position="1592"/>
    </location>
</feature>
<feature type="compositionally biased region" description="Acidic residues" evidence="35">
    <location>
        <begin position="583"/>
        <end position="624"/>
    </location>
</feature>
<keyword evidence="18" id="KW-0735">Signal-anchor</keyword>
<dbReference type="InterPro" id="IPR001752">
    <property type="entry name" value="Kinesin_motor_dom"/>
</dbReference>
<evidence type="ECO:0000256" key="3">
    <source>
        <dbReference type="ARBA" id="ARBA00004279"/>
    </source>
</evidence>
<dbReference type="GO" id="GO:0008017">
    <property type="term" value="F:microtubule binding"/>
    <property type="evidence" value="ECO:0007669"/>
    <property type="project" value="InterPro"/>
</dbReference>
<dbReference type="PRINTS" id="PR00380">
    <property type="entry name" value="KINESINHEAVY"/>
</dbReference>
<dbReference type="PROSITE" id="PS50294">
    <property type="entry name" value="WD_REPEATS_REGION"/>
    <property type="match status" value="2"/>
</dbReference>
<evidence type="ECO:0000256" key="26">
    <source>
        <dbReference type="ARBA" id="ARBA00023212"/>
    </source>
</evidence>
<dbReference type="PANTHER" id="PTHR47969">
    <property type="entry name" value="CHROMOSOME-ASSOCIATED KINESIN KIF4A-RELATED"/>
    <property type="match status" value="1"/>
</dbReference>
<evidence type="ECO:0000256" key="16">
    <source>
        <dbReference type="ARBA" id="ARBA00022801"/>
    </source>
</evidence>
<dbReference type="CDD" id="cd22263">
    <property type="entry name" value="Rcc_KIF21A"/>
    <property type="match status" value="1"/>
</dbReference>
<evidence type="ECO:0000256" key="23">
    <source>
        <dbReference type="ARBA" id="ARBA00023157"/>
    </source>
</evidence>
<dbReference type="SUPFAM" id="SSF52540">
    <property type="entry name" value="P-loop containing nucleoside triphosphate hydrolases"/>
    <property type="match status" value="1"/>
</dbReference>
<dbReference type="Gene3D" id="2.60.40.1180">
    <property type="entry name" value="Golgi alpha-mannosidase II"/>
    <property type="match status" value="2"/>
</dbReference>
<keyword evidence="28" id="KW-0326">Glycosidase</keyword>
<keyword evidence="14" id="KW-0677">Repeat</keyword>
<dbReference type="InterPro" id="IPR030458">
    <property type="entry name" value="Glyco_hydro_31_AS"/>
</dbReference>
<evidence type="ECO:0000256" key="32">
    <source>
        <dbReference type="PROSITE-ProRule" id="PRU00283"/>
    </source>
</evidence>
<comment type="similarity">
    <text evidence="7">Belongs to the glycosyl hydrolase 31 family.</text>
</comment>
<keyword evidence="11" id="KW-0765">Sulfation</keyword>
<dbReference type="FunFam" id="2.130.10.10:FF:000370">
    <property type="entry name" value="Kinesin family member 21A"/>
    <property type="match status" value="1"/>
</dbReference>
<dbReference type="GO" id="GO:0005938">
    <property type="term" value="C:cell cortex"/>
    <property type="evidence" value="ECO:0007669"/>
    <property type="project" value="UniProtKB-SubCell"/>
</dbReference>
<dbReference type="FunFam" id="2.130.10.10:FF:000233">
    <property type="entry name" value="Kinesin family member 21A"/>
    <property type="match status" value="1"/>
</dbReference>
<dbReference type="PROSITE" id="PS00411">
    <property type="entry name" value="KINESIN_MOTOR_1"/>
    <property type="match status" value="1"/>
</dbReference>
<keyword evidence="16" id="KW-0378">Hydrolase</keyword>
<keyword evidence="9" id="KW-0597">Phosphoprotein</keyword>
<evidence type="ECO:0000256" key="13">
    <source>
        <dbReference type="ARBA" id="ARBA00022701"/>
    </source>
</evidence>
<dbReference type="Pfam" id="PF23204">
    <property type="entry name" value="KIF21A_2nd"/>
    <property type="match status" value="1"/>
</dbReference>
<evidence type="ECO:0000256" key="27">
    <source>
        <dbReference type="ARBA" id="ARBA00023273"/>
    </source>
</evidence>
<keyword evidence="17 32" id="KW-0067">ATP-binding</keyword>
<dbReference type="GO" id="GO:0030246">
    <property type="term" value="F:carbohydrate binding"/>
    <property type="evidence" value="ECO:0007669"/>
    <property type="project" value="InterPro"/>
</dbReference>
<dbReference type="SUPFAM" id="SSF74650">
    <property type="entry name" value="Galactose mutarotase-like"/>
    <property type="match status" value="1"/>
</dbReference>
<dbReference type="GO" id="GO:0007018">
    <property type="term" value="P:microtubule-based movement"/>
    <property type="evidence" value="ECO:0007669"/>
    <property type="project" value="InterPro"/>
</dbReference>
<gene>
    <name evidence="38" type="primary">KIF21A</name>
    <name evidence="38" type="ORF">AV530_000045</name>
</gene>
<dbReference type="OrthoDB" id="3176171at2759"/>
<comment type="caution">
    <text evidence="38">The sequence shown here is derived from an EMBL/GenBank/DDBJ whole genome shotgun (WGS) entry which is preliminary data.</text>
</comment>
<dbReference type="GO" id="GO:0045177">
    <property type="term" value="C:apical part of cell"/>
    <property type="evidence" value="ECO:0007669"/>
    <property type="project" value="UniProtKB-ARBA"/>
</dbReference>
<evidence type="ECO:0000256" key="7">
    <source>
        <dbReference type="ARBA" id="ARBA00007806"/>
    </source>
</evidence>
<dbReference type="Pfam" id="PF25764">
    <property type="entry name" value="KIF21A_4th"/>
    <property type="match status" value="1"/>
</dbReference>
<evidence type="ECO:0000256" key="34">
    <source>
        <dbReference type="SAM" id="Coils"/>
    </source>
</evidence>
<dbReference type="FunFam" id="2.60.40.1180:FF:000001">
    <property type="entry name" value="Maltase-glucoamylase, intestinal"/>
    <property type="match status" value="1"/>
</dbReference>
<dbReference type="FunFam" id="2.60.40.1180:FF:000005">
    <property type="entry name" value="Maltase-glucoamylase, intestinal"/>
    <property type="match status" value="1"/>
</dbReference>
<dbReference type="InterPro" id="IPR036322">
    <property type="entry name" value="WD40_repeat_dom_sf"/>
</dbReference>
<comment type="function">
    <text evidence="29">Processive microtubule plus-end directed motor protein involved in neuronal axon guidance. Is recruited by KANK1 to cortical microtubule stabilizing complexes (CMSCs) at focal adhesions (FAs) rims where it promotes microtubule capture and stability. Controls microtubule polymerization rate at axonal growth cones and suppresses microtubule growth without inducing microtubule disassembly once it reaches the cell cortex.</text>
</comment>
<evidence type="ECO:0000256" key="21">
    <source>
        <dbReference type="ARBA" id="ARBA00023054"/>
    </source>
</evidence>
<dbReference type="CDD" id="cd01372">
    <property type="entry name" value="KISc_KIF4"/>
    <property type="match status" value="1"/>
</dbReference>
<dbReference type="SUPFAM" id="SSF51011">
    <property type="entry name" value="Glycosyl hydrolase domain"/>
    <property type="match status" value="1"/>
</dbReference>
<evidence type="ECO:0000256" key="20">
    <source>
        <dbReference type="ARBA" id="ARBA00022990"/>
    </source>
</evidence>
<dbReference type="FunFam" id="2.60.40.1760:FF:000001">
    <property type="entry name" value="Maltase-glucoamylase, intestinal"/>
    <property type="match status" value="1"/>
</dbReference>
<dbReference type="Pfam" id="PF21365">
    <property type="entry name" value="Glyco_hydro_31_3rd"/>
    <property type="match status" value="1"/>
</dbReference>
<keyword evidence="21 34" id="KW-0175">Coiled coil</keyword>
<feature type="repeat" description="WD" evidence="31">
    <location>
        <begin position="1320"/>
        <end position="1359"/>
    </location>
</feature>
<dbReference type="InterPro" id="IPR011013">
    <property type="entry name" value="Gal_mutarotase_sf_dom"/>
</dbReference>
<dbReference type="PROSITE" id="PS00707">
    <property type="entry name" value="GLYCOSYL_HYDROL_F31_2"/>
    <property type="match status" value="1"/>
</dbReference>
<feature type="compositionally biased region" description="Basic and acidic residues" evidence="35">
    <location>
        <begin position="559"/>
        <end position="582"/>
    </location>
</feature>
<dbReference type="FunFam" id="3.20.20.80:FF:000016">
    <property type="entry name" value="Maltase-glucoamylase, intestinal"/>
    <property type="match status" value="1"/>
</dbReference>
<keyword evidence="24 32" id="KW-0505">Motor protein</keyword>
<dbReference type="GO" id="GO:0005975">
    <property type="term" value="P:carbohydrate metabolic process"/>
    <property type="evidence" value="ECO:0007669"/>
    <property type="project" value="InterPro"/>
</dbReference>
<evidence type="ECO:0000256" key="14">
    <source>
        <dbReference type="ARBA" id="ARBA00022737"/>
    </source>
</evidence>
<dbReference type="CDD" id="cd06602">
    <property type="entry name" value="GH31_MGAM_SI_GAA"/>
    <property type="match status" value="1"/>
</dbReference>
<dbReference type="SUPFAM" id="SSF46579">
    <property type="entry name" value="Prefoldin"/>
    <property type="match status" value="1"/>
</dbReference>
<evidence type="ECO:0000256" key="18">
    <source>
        <dbReference type="ARBA" id="ARBA00022968"/>
    </source>
</evidence>
<keyword evidence="15 32" id="KW-0547">Nucleotide-binding</keyword>
<dbReference type="Gene3D" id="3.40.850.10">
    <property type="entry name" value="Kinesin motor domain"/>
    <property type="match status" value="1"/>
</dbReference>
<feature type="repeat" description="WD" evidence="31">
    <location>
        <begin position="1599"/>
        <end position="1632"/>
    </location>
</feature>
<feature type="binding site" evidence="32">
    <location>
        <begin position="88"/>
        <end position="95"/>
    </location>
    <ligand>
        <name>ATP</name>
        <dbReference type="ChEBI" id="CHEBI:30616"/>
    </ligand>
</feature>
<evidence type="ECO:0000256" key="10">
    <source>
        <dbReference type="ARBA" id="ARBA00022574"/>
    </source>
</evidence>
<dbReference type="Gene3D" id="4.10.110.10">
    <property type="entry name" value="Spasmolytic Protein, domain 1"/>
    <property type="match status" value="1"/>
</dbReference>
<dbReference type="InterPro" id="IPR000322">
    <property type="entry name" value="Glyco_hydro_31_TIM"/>
</dbReference>
<dbReference type="PROSITE" id="PS50082">
    <property type="entry name" value="WD_REPEATS_2"/>
    <property type="match status" value="3"/>
</dbReference>
<dbReference type="Pfam" id="PF00088">
    <property type="entry name" value="Trefoil"/>
    <property type="match status" value="1"/>
</dbReference>
<dbReference type="GO" id="GO:0005875">
    <property type="term" value="C:microtubule associated complex"/>
    <property type="evidence" value="ECO:0007669"/>
    <property type="project" value="TreeGrafter"/>
</dbReference>
<dbReference type="Pfam" id="PF01055">
    <property type="entry name" value="Glyco_hydro_31_2nd"/>
    <property type="match status" value="1"/>
</dbReference>
<dbReference type="CDD" id="cd00200">
    <property type="entry name" value="WD40"/>
    <property type="match status" value="1"/>
</dbReference>
<evidence type="ECO:0000256" key="8">
    <source>
        <dbReference type="ARBA" id="ARBA00022490"/>
    </source>
</evidence>
<dbReference type="GO" id="GO:0003777">
    <property type="term" value="F:microtubule motor activity"/>
    <property type="evidence" value="ECO:0007669"/>
    <property type="project" value="InterPro"/>
</dbReference>
<comment type="caution">
    <text evidence="33">Lacks conserved residue(s) required for the propagation of feature annotation.</text>
</comment>
<dbReference type="InterPro" id="IPR044913">
    <property type="entry name" value="P_trefoil_dom_sf"/>
</dbReference>
<keyword evidence="23" id="KW-1015">Disulfide bond</keyword>
<dbReference type="GO" id="GO:0005874">
    <property type="term" value="C:microtubule"/>
    <property type="evidence" value="ECO:0007669"/>
    <property type="project" value="UniProtKB-KW"/>
</dbReference>
<dbReference type="InterPro" id="IPR027417">
    <property type="entry name" value="P-loop_NTPase"/>
</dbReference>
<evidence type="ECO:0000256" key="28">
    <source>
        <dbReference type="ARBA" id="ARBA00023295"/>
    </source>
</evidence>
<dbReference type="SMART" id="SM00018">
    <property type="entry name" value="PD"/>
    <property type="match status" value="1"/>
</dbReference>
<evidence type="ECO:0000256" key="29">
    <source>
        <dbReference type="ARBA" id="ARBA00053776"/>
    </source>
</evidence>
<dbReference type="GO" id="GO:0005524">
    <property type="term" value="F:ATP binding"/>
    <property type="evidence" value="ECO:0007669"/>
    <property type="project" value="UniProtKB-UniRule"/>
</dbReference>
<keyword evidence="12" id="KW-0812">Transmembrane</keyword>
<dbReference type="SUPFAM" id="SSF51445">
    <property type="entry name" value="(Trans)glycosidases"/>
    <property type="match status" value="1"/>
</dbReference>
<evidence type="ECO:0000313" key="39">
    <source>
        <dbReference type="Proteomes" id="UP000190648"/>
    </source>
</evidence>
<dbReference type="InterPro" id="IPR000519">
    <property type="entry name" value="P_trefoil_dom"/>
</dbReference>
<evidence type="ECO:0000256" key="19">
    <source>
        <dbReference type="ARBA" id="ARBA00022989"/>
    </source>
</evidence>
<dbReference type="PROSITE" id="PS00678">
    <property type="entry name" value="WD_REPEATS_1"/>
    <property type="match status" value="1"/>
</dbReference>
<dbReference type="GO" id="GO:0005886">
    <property type="term" value="C:plasma membrane"/>
    <property type="evidence" value="ECO:0007669"/>
    <property type="project" value="UniProtKB-ARBA"/>
</dbReference>
<evidence type="ECO:0000256" key="30">
    <source>
        <dbReference type="ARBA" id="ARBA00073302"/>
    </source>
</evidence>
<evidence type="ECO:0000256" key="24">
    <source>
        <dbReference type="ARBA" id="ARBA00023175"/>
    </source>
</evidence>
<proteinExistence type="inferred from homology"/>
<dbReference type="PROSITE" id="PS51448">
    <property type="entry name" value="P_TREFOIL_2"/>
    <property type="match status" value="1"/>
</dbReference>
<dbReference type="SUPFAM" id="SSF50978">
    <property type="entry name" value="WD40 repeat-like"/>
    <property type="match status" value="1"/>
</dbReference>
<keyword evidence="25" id="KW-0325">Glycoprotein</keyword>
<dbReference type="GO" id="GO:0030425">
    <property type="term" value="C:dendrite"/>
    <property type="evidence" value="ECO:0007669"/>
    <property type="project" value="UniProtKB-SubCell"/>
</dbReference>
<evidence type="ECO:0000256" key="15">
    <source>
        <dbReference type="ARBA" id="ARBA00022741"/>
    </source>
</evidence>
<feature type="region of interest" description="Disordered" evidence="35">
    <location>
        <begin position="829"/>
        <end position="857"/>
    </location>
</feature>
<organism evidence="38 39">
    <name type="scientific">Patagioenas fasciata monilis</name>
    <dbReference type="NCBI Taxonomy" id="372326"/>
    <lineage>
        <taxon>Eukaryota</taxon>
        <taxon>Metazoa</taxon>
        <taxon>Chordata</taxon>
        <taxon>Craniata</taxon>
        <taxon>Vertebrata</taxon>
        <taxon>Euteleostomi</taxon>
        <taxon>Archelosauria</taxon>
        <taxon>Archosauria</taxon>
        <taxon>Dinosauria</taxon>
        <taxon>Saurischia</taxon>
        <taxon>Theropoda</taxon>
        <taxon>Coelurosauria</taxon>
        <taxon>Aves</taxon>
        <taxon>Neognathae</taxon>
        <taxon>Neoaves</taxon>
        <taxon>Columbimorphae</taxon>
        <taxon>Columbiformes</taxon>
        <taxon>Columbidae</taxon>
        <taxon>Patagioenas</taxon>
    </lineage>
</organism>
<keyword evidence="27" id="KW-0966">Cell projection</keyword>
<dbReference type="InterPro" id="IPR001680">
    <property type="entry name" value="WD40_rpt"/>
</dbReference>
<keyword evidence="8" id="KW-0963">Cytoplasm</keyword>
<feature type="region of interest" description="Disordered" evidence="35">
    <location>
        <begin position="551"/>
        <end position="626"/>
    </location>
</feature>
<evidence type="ECO:0000256" key="22">
    <source>
        <dbReference type="ARBA" id="ARBA00023136"/>
    </source>
</evidence>
<feature type="region of interest" description="Disordered" evidence="35">
    <location>
        <begin position="1273"/>
        <end position="1292"/>
    </location>
</feature>
<dbReference type="InterPro" id="IPR027640">
    <property type="entry name" value="Kinesin-like_fam"/>
</dbReference>
<feature type="region of interest" description="Disordered" evidence="35">
    <location>
        <begin position="1097"/>
        <end position="1118"/>
    </location>
</feature>
<keyword evidence="26" id="KW-0206">Cytoskeleton</keyword>
<keyword evidence="22" id="KW-0472">Membrane</keyword>
<accession>A0A1V4JZU9</accession>
<dbReference type="Proteomes" id="UP000190648">
    <property type="component" value="Unassembled WGS sequence"/>
</dbReference>
<evidence type="ECO:0000256" key="11">
    <source>
        <dbReference type="ARBA" id="ARBA00022641"/>
    </source>
</evidence>
<dbReference type="Gene3D" id="2.60.40.1760">
    <property type="entry name" value="glycosyl hydrolase (family 31)"/>
    <property type="match status" value="1"/>
</dbReference>
<evidence type="ECO:0000256" key="9">
    <source>
        <dbReference type="ARBA" id="ARBA00022553"/>
    </source>
</evidence>
<dbReference type="GO" id="GO:0007052">
    <property type="term" value="P:mitotic spindle organization"/>
    <property type="evidence" value="ECO:0007669"/>
    <property type="project" value="TreeGrafter"/>
</dbReference>
<dbReference type="Pfam" id="PF00225">
    <property type="entry name" value="Kinesin"/>
    <property type="match status" value="1"/>
</dbReference>
<evidence type="ECO:0000256" key="6">
    <source>
        <dbReference type="ARBA" id="ARBA00004624"/>
    </source>
</evidence>
<dbReference type="Gene3D" id="3.20.20.80">
    <property type="entry name" value="Glycosidases"/>
    <property type="match status" value="1"/>
</dbReference>
<evidence type="ECO:0000256" key="25">
    <source>
        <dbReference type="ARBA" id="ARBA00023180"/>
    </source>
</evidence>
<name>A0A1V4JZU9_PATFA</name>
<dbReference type="Pfam" id="PF00400">
    <property type="entry name" value="WD40"/>
    <property type="match status" value="5"/>
</dbReference>
<dbReference type="GO" id="GO:0051231">
    <property type="term" value="P:spindle elongation"/>
    <property type="evidence" value="ECO:0007669"/>
    <property type="project" value="TreeGrafter"/>
</dbReference>
<dbReference type="SMART" id="SM00320">
    <property type="entry name" value="WD40"/>
    <property type="match status" value="7"/>
</dbReference>
<evidence type="ECO:0000256" key="12">
    <source>
        <dbReference type="ARBA" id="ARBA00022692"/>
    </source>
</evidence>
<dbReference type="InterPro" id="IPR017853">
    <property type="entry name" value="GH"/>
</dbReference>
<dbReference type="CDD" id="cd00111">
    <property type="entry name" value="Trefoil"/>
    <property type="match status" value="1"/>
</dbReference>
<dbReference type="InterPro" id="IPR056532">
    <property type="entry name" value="KIF21A/B_hel_2"/>
</dbReference>
<evidence type="ECO:0000256" key="33">
    <source>
        <dbReference type="PROSITE-ProRule" id="PRU00779"/>
    </source>
</evidence>
<dbReference type="InterPro" id="IPR015943">
    <property type="entry name" value="WD40/YVTN_repeat-like_dom_sf"/>
</dbReference>
<keyword evidence="13" id="KW-0493">Microtubule</keyword>
<keyword evidence="10 31" id="KW-0853">WD repeat</keyword>
<evidence type="ECO:0000256" key="5">
    <source>
        <dbReference type="ARBA" id="ARBA00004544"/>
    </source>
</evidence>
<evidence type="ECO:0000256" key="35">
    <source>
        <dbReference type="SAM" id="MobiDB-lite"/>
    </source>
</evidence>
<dbReference type="EMBL" id="LSYS01005240">
    <property type="protein sequence ID" value="OPJ77732.1"/>
    <property type="molecule type" value="Genomic_DNA"/>
</dbReference>
<sequence>MSAGQDESSVRVAVRIRPQLAKEKIEGCHICTSVTPGEPQVFLGKDKAFTFDYVFNIDSQQEEIYVQCIEKLIEGCFEGYNATVFAYGQTGAGKTYTMGTGFDVNITEEEQGIISRAVKHLFRCIEEKKQAAIKQGLPPPDFKVNAQFLELYNEEILDLFDTTRDIDAKNKKSNIKIHEDSAGGIYTVGVTTRTVNGESEMMQCLKLGALSRTTASTQMNVQSSRSHAIFTIHLCQTRVCPPFNTDNATDNRIISESSEMNEFETLTAKFHFVDLAGSERLKRTGATGERAKEGISINCGLLALGNVISALGDKSKKATHVPYRDSKLTRLLQDSLGGNSQTLMIACVSPSDRDFMETLNTLKYANRARNIKNKVMVNQDRASQQINALRSEIARLQMELMEYKTGKRIIDEEGVESINDMFHENAMLQTENNNLRVRIKAMQETVDALRARITQLMSDQANQVLARAGEGNEEISNMIHNYIKEIEDLRAKLLESEAVNENLRRNLSRASTRSTYFGGPSAFSASMLSSEKETLEILDIAKKDLEKLKKKERKKKKSVKEDNTDNEQEKRDEKGSSERENNELEAEEIQEASDREDEEEEDDEDEDDMEVVESSDESDSDSDEKENYQADLANITCEIAIKQKLIDELENSQRRLQTLKRQYEEKLMMLQHKIRDTQLERDQVLQNLGSVETYSEEKAKKIKSEYEKKLQTMNKELQRLQTAQKEHARLLKNQSQYEKQLKKLQQEVTEMKKTKVRLMKQMKEEQEKARMTESRRNREIAQLKKEQRKREHQLKLLEAQKRNQEVILRRKTEEVTALRRQVRPLSDKVAGKVSRKLSLPEHPIQEPSSSSSVEHDGSRIAAQQKMRIPVARVQALSVTATNGTGRKYQRKAVTSRVYSSRAARMKWQLLERRVTDIIMQRMTISNMEADMNRLLTQREELTKRREKLSKRREKLMKDGGGSETDRNVQNINEEMESLTANIDYINDSISDCQANIMQMEEAKEEGETLDVTAVINACTLTEARYLLDHFLTMGINKGLQAAQKEAQIKVLEGRLKQTEITSATQNQLLFHMLKEKAELNPELDALLGHALQDNLEDSTDEDAPLHSPGTEGSSLSSDLLKLCGEVKPKSKARRRTTTQMELLYADSSDLVSEISAADSTLAGPLASVAETQASGMAADTNDTSARDREFIPPPSGLPSKIGSISRQPSLSEKKIPEPSPLAKRKVYEKTMEKTKAKEQKLSDSGAPEASLSPPTSPPSRPRNEMNVFSRLTVSQGNTSVQQDKSDESDSSLSEVHRGIINPFPALKCIRSSPLQCIYTAEGHTKAVLCVDATDDLLFTGSKDRTCKVWNLVTGQEIMSLGGHPNNVVSIKYCNYTSLVFTVSTSYIKVWDIRDSAKCIRTLTSSGQAMPGDVCSASTNRTVAIPAGENQINQIALNPTGTFLYAAAGNSVRMWDLKRFQSTGKLTGHQGPVMCLTVDRISNGQDLIVTGSKDHYIKMFDVTEGALGSVSPTHNFEPPHYDGIEALAIMGDNLFSGSRDNGIKKWDLAQKDLLQQVPNAHKDWVCALGLVPGAPVLLSGCRGGNIKLWNVETFAPIGEMKGHDSPINAICTNSSQIFTAADDRTVRIWKARNVLDGQSSDPGDASEDLATLGGCLGQAEQCTGAVQKRIDCHPQPGASQEACEAQGCTWCATDVANAPWCFFSEDSPYGYSLGGNVELTAKGWRVTLNKRQALSLFGNDISPIVLEVEFQTRDRLRFKLYDPNSQRFEVPLQIDSPGVAADEANYDVELVEGSSHFRIKRKSTGTVLWDSPLVDLFFSNQYLQITTTVPSTSVYGFGEQEHESFKHSMDFVTYGMFSRDQAPTPLVNLYGVHPFYMCVEADSNAHGVLLLNSNAQDVSLSPDPSVTFRTIGGILDFYVFLGPTPENVVQQYTEAIGRPHMPAYWSLGFHLSRWGYGSIDVLKETVNRMHYYDIPYDVQHLDIDYMERYMDFTYDKVNYAGLPEYIQKLKRKGMHNVVILDPFITKDEEPGTYRPYDLGEEMGVWVNNSDGVTPAVGKAWPPGDSVFPDYTNPRTAEWWTQMCLEFKDVLDYDGIWIDMNEPSNFLTGQYPGCAVNDLNNPPYVPSISDHSLAQKTLCPDSKTYLGEHYNTHSLFGWSQTAPTFHAAQQATGKRAFVLSRSTFVGSGKHGGHWLGDNFSQWKDMHRSIVGILEFNLFGIPYIGADICGFNHNTTYELCLRWMQLGSFYPFSRNHNAEGNREQDPAVFGAEFAEISRATLRIRYSLLPYLYTLFYESHVHGNTVARSLMHEFTSDQETHGIDTAFLWGPAFMIAPVLQEGARSVDVYFPEATWFDYYTGHKVPSTWKKNYATVAAPLSKIPLFIRGGYILPEQAPASTTTKSRLNPFGLIIALDEHGEASGSLFWDDGDSIDTIENENYFLAKYTYSKGNLKTEILKNGYRGADTLKYNKITILGLKRRPHAVALNGRSIRGNAFSYELSRKLTLWISAPLTQELNIRIY</sequence>
<comment type="similarity">
    <text evidence="32">Belongs to the TRAFAC class myosin-kinesin ATPase superfamily. Kinesin family.</text>
</comment>
<dbReference type="InterPro" id="IPR019821">
    <property type="entry name" value="Kinesin_motor_CS"/>
</dbReference>
<dbReference type="CDD" id="cd14752">
    <property type="entry name" value="GH31_N"/>
    <property type="match status" value="1"/>
</dbReference>